<evidence type="ECO:0000313" key="1">
    <source>
        <dbReference type="EMBL" id="KAK1805337.1"/>
    </source>
</evidence>
<dbReference type="PANTHER" id="PTHR15503">
    <property type="entry name" value="LDOC1 RELATED"/>
    <property type="match status" value="1"/>
</dbReference>
<accession>A0AAD9E804</accession>
<proteinExistence type="predicted"/>
<evidence type="ECO:0000313" key="2">
    <source>
        <dbReference type="Proteomes" id="UP001239994"/>
    </source>
</evidence>
<evidence type="ECO:0008006" key="3">
    <source>
        <dbReference type="Google" id="ProtNLM"/>
    </source>
</evidence>
<dbReference type="EMBL" id="JAROKS010000003">
    <property type="protein sequence ID" value="KAK1805337.1"/>
    <property type="molecule type" value="Genomic_DNA"/>
</dbReference>
<organism evidence="1 2">
    <name type="scientific">Electrophorus voltai</name>
    <dbReference type="NCBI Taxonomy" id="2609070"/>
    <lineage>
        <taxon>Eukaryota</taxon>
        <taxon>Metazoa</taxon>
        <taxon>Chordata</taxon>
        <taxon>Craniata</taxon>
        <taxon>Vertebrata</taxon>
        <taxon>Euteleostomi</taxon>
        <taxon>Actinopterygii</taxon>
        <taxon>Neopterygii</taxon>
        <taxon>Teleostei</taxon>
        <taxon>Ostariophysi</taxon>
        <taxon>Gymnotiformes</taxon>
        <taxon>Gymnotoidei</taxon>
        <taxon>Gymnotidae</taxon>
        <taxon>Electrophorus</taxon>
    </lineage>
</organism>
<comment type="caution">
    <text evidence="1">The sequence shown here is derived from an EMBL/GenBank/DDBJ whole genome shotgun (WGS) entry which is preliminary data.</text>
</comment>
<keyword evidence="2" id="KW-1185">Reference proteome</keyword>
<dbReference type="InterPro" id="IPR032567">
    <property type="entry name" value="RTL1-rel"/>
</dbReference>
<protein>
    <recommendedName>
        <fullName evidence="3">DUF4939 domain-containing protein</fullName>
    </recommendedName>
</protein>
<gene>
    <name evidence="1" type="ORF">P4O66_019674</name>
</gene>
<dbReference type="PANTHER" id="PTHR15503:SF36">
    <property type="entry name" value="RETROTRANSPOSON GAG-LIKE PROTEIN 5"/>
    <property type="match status" value="1"/>
</dbReference>
<sequence length="333" mass="36696">MYCSRWPVSGHSVPWPCRLALVSEPWPDRLCHVPPAAPSLETAGAAAATEPCQILPCSHSEPLFPAPECYAGEVEGCRGFLLQCSLAFEQQPSRFPKERAKVVYIISLLTGQALTWATLVWEHQTDVCSTAAEFTAALKQTFNHPVTGGRRFPVFLTCNRGEERWLIVSEFHTVVAESGWNPTVLMAAFHQGLSEDLKDELVHRDTLDDLIDLVLRIDSRVQQRHRTQGPEISQGSLRDLCILALFMCMTSRWSLDPSQCSSDTPAFPEVNVMLGCGNGGVCTAEAYFISGQLVLSSRKKTMSIRGERTSDGLNQSFPSSGVVPLHHNGLENV</sequence>
<name>A0AAD9E804_9TELE</name>
<dbReference type="AlphaFoldDB" id="A0AAD9E804"/>
<reference evidence="1" key="1">
    <citation type="submission" date="2023-03" db="EMBL/GenBank/DDBJ databases">
        <title>Electrophorus voltai genome.</title>
        <authorList>
            <person name="Bian C."/>
        </authorList>
    </citation>
    <scope>NUCLEOTIDE SEQUENCE</scope>
    <source>
        <strain evidence="1">CB-2022</strain>
        <tissue evidence="1">Muscle</tissue>
    </source>
</reference>
<dbReference type="Proteomes" id="UP001239994">
    <property type="component" value="Unassembled WGS sequence"/>
</dbReference>